<dbReference type="PANTHER" id="PTHR43877:SF2">
    <property type="entry name" value="AMINOALKYLPHOSPHONATE N-ACETYLTRANSFERASE-RELATED"/>
    <property type="match status" value="1"/>
</dbReference>
<proteinExistence type="predicted"/>
<dbReference type="Gene3D" id="3.40.630.30">
    <property type="match status" value="1"/>
</dbReference>
<keyword evidence="1" id="KW-0808">Transferase</keyword>
<sequence length="151" mass="16468">MSLNLTLRDATLADIETIFTIRTSVKENHLSREEMAEMGITPQTIAGIIAESPCIWLADVDGEPAGFAMAIAEEACLFAMFVQPQFEGQGAGKLLLEKAEAFLFAQQPIIWLETAAGSRAAAFYQRHGWQPAGEQDGEDIRLEKSRPAAAK</sequence>
<evidence type="ECO:0000313" key="6">
    <source>
        <dbReference type="Proteomes" id="UP000029516"/>
    </source>
</evidence>
<dbReference type="EMBL" id="CP009458">
    <property type="protein sequence ID" value="AIR62260.1"/>
    <property type="molecule type" value="Genomic_DNA"/>
</dbReference>
<dbReference type="RefSeq" id="WP_039293461.1">
    <property type="nucleotide sequence ID" value="NZ_CP009458.1"/>
</dbReference>
<protein>
    <submittedName>
        <fullName evidence="5">GCN5 family acetyltransferase</fullName>
    </submittedName>
</protein>
<keyword evidence="2" id="KW-0012">Acyltransferase</keyword>
<dbReference type="AlphaFoldDB" id="A0AAN0VV63"/>
<dbReference type="Pfam" id="PF13508">
    <property type="entry name" value="Acetyltransf_7"/>
    <property type="match status" value="1"/>
</dbReference>
<feature type="domain" description="N-acetyltransferase" evidence="4">
    <location>
        <begin position="5"/>
        <end position="147"/>
    </location>
</feature>
<dbReference type="PROSITE" id="PS51186">
    <property type="entry name" value="GNAT"/>
    <property type="match status" value="1"/>
</dbReference>
<dbReference type="GO" id="GO:0016747">
    <property type="term" value="F:acyltransferase activity, transferring groups other than amino-acyl groups"/>
    <property type="evidence" value="ECO:0007669"/>
    <property type="project" value="InterPro"/>
</dbReference>
<evidence type="ECO:0000256" key="3">
    <source>
        <dbReference type="SAM" id="MobiDB-lite"/>
    </source>
</evidence>
<dbReference type="KEGG" id="cem:LH23_16850"/>
<dbReference type="PANTHER" id="PTHR43877">
    <property type="entry name" value="AMINOALKYLPHOSPHONATE N-ACETYLTRANSFERASE-RELATED-RELATED"/>
    <property type="match status" value="1"/>
</dbReference>
<dbReference type="InterPro" id="IPR050832">
    <property type="entry name" value="Bact_Acetyltransf"/>
</dbReference>
<feature type="compositionally biased region" description="Basic and acidic residues" evidence="3">
    <location>
        <begin position="138"/>
        <end position="151"/>
    </location>
</feature>
<gene>
    <name evidence="5" type="ORF">LH23_16850</name>
</gene>
<feature type="region of interest" description="Disordered" evidence="3">
    <location>
        <begin position="130"/>
        <end position="151"/>
    </location>
</feature>
<dbReference type="CDD" id="cd04301">
    <property type="entry name" value="NAT_SF"/>
    <property type="match status" value="1"/>
</dbReference>
<evidence type="ECO:0000256" key="1">
    <source>
        <dbReference type="ARBA" id="ARBA00022679"/>
    </source>
</evidence>
<reference evidence="5 6" key="1">
    <citation type="submission" date="2014-09" db="EMBL/GenBank/DDBJ databases">
        <authorList>
            <person name="Chan K.-G."/>
        </authorList>
    </citation>
    <scope>NUCLEOTIDE SEQUENCE [LARGE SCALE GENOMIC DNA]</scope>
    <source>
        <strain evidence="5 6">M006</strain>
    </source>
</reference>
<evidence type="ECO:0000313" key="5">
    <source>
        <dbReference type="EMBL" id="AIR62260.1"/>
    </source>
</evidence>
<accession>A0AAN0VV63</accession>
<evidence type="ECO:0000259" key="4">
    <source>
        <dbReference type="PROSITE" id="PS51186"/>
    </source>
</evidence>
<dbReference type="InterPro" id="IPR000182">
    <property type="entry name" value="GNAT_dom"/>
</dbReference>
<dbReference type="SUPFAM" id="SSF55729">
    <property type="entry name" value="Acyl-CoA N-acyltransferases (Nat)"/>
    <property type="match status" value="1"/>
</dbReference>
<organism evidence="5 6">
    <name type="scientific">Cedecea neteri</name>
    <dbReference type="NCBI Taxonomy" id="158822"/>
    <lineage>
        <taxon>Bacteria</taxon>
        <taxon>Pseudomonadati</taxon>
        <taxon>Pseudomonadota</taxon>
        <taxon>Gammaproteobacteria</taxon>
        <taxon>Enterobacterales</taxon>
        <taxon>Enterobacteriaceae</taxon>
        <taxon>Cedecea</taxon>
    </lineage>
</organism>
<dbReference type="Proteomes" id="UP000029516">
    <property type="component" value="Chromosome"/>
</dbReference>
<dbReference type="InterPro" id="IPR016181">
    <property type="entry name" value="Acyl_CoA_acyltransferase"/>
</dbReference>
<evidence type="ECO:0000256" key="2">
    <source>
        <dbReference type="ARBA" id="ARBA00023315"/>
    </source>
</evidence>
<name>A0AAN0VV63_9ENTR</name>